<name>A0A1I0XB11_9FLAO</name>
<organism evidence="2 3">
    <name type="scientific">Flavobacterium swingsii</name>
    <dbReference type="NCBI Taxonomy" id="498292"/>
    <lineage>
        <taxon>Bacteria</taxon>
        <taxon>Pseudomonadati</taxon>
        <taxon>Bacteroidota</taxon>
        <taxon>Flavobacteriia</taxon>
        <taxon>Flavobacteriales</taxon>
        <taxon>Flavobacteriaceae</taxon>
        <taxon>Flavobacterium</taxon>
    </lineage>
</organism>
<dbReference type="STRING" id="498292.SAMN05660845_1105"/>
<proteinExistence type="predicted"/>
<evidence type="ECO:0000256" key="1">
    <source>
        <dbReference type="SAM" id="SignalP"/>
    </source>
</evidence>
<keyword evidence="3" id="KW-1185">Reference proteome</keyword>
<sequence length="272" mass="29180">MSLLIFKQKTKFTCIFFLFLTTILNAQVGVGTTTPNAALDVAAGANNYGLLIPRVALTATNVAAPVKNPATGAYLTNSVAEIGTMVFNTNTTAGTYGVIPGINFWDGTNWVSQVHRYFDAKFAQNANLTIATSASTYTNVPGLNAKSFVAPYTGKYSIIFTGYLGAGTVDVNSGKMGFVEGNFKLTVNGTDYRKYTHSTSFYNSDTSVDYLELFNETNINITVSLTAGQTCNLNASYWGVADDNLTEANPHVIGNSTALGNYSEINVMYIGR</sequence>
<evidence type="ECO:0000313" key="3">
    <source>
        <dbReference type="Proteomes" id="UP000199604"/>
    </source>
</evidence>
<evidence type="ECO:0008006" key="4">
    <source>
        <dbReference type="Google" id="ProtNLM"/>
    </source>
</evidence>
<feature type="signal peptide" evidence="1">
    <location>
        <begin position="1"/>
        <end position="26"/>
    </location>
</feature>
<keyword evidence="1" id="KW-0732">Signal</keyword>
<dbReference type="Proteomes" id="UP000199604">
    <property type="component" value="Unassembled WGS sequence"/>
</dbReference>
<dbReference type="EMBL" id="FOJT01000003">
    <property type="protein sequence ID" value="SFA97478.1"/>
    <property type="molecule type" value="Genomic_DNA"/>
</dbReference>
<evidence type="ECO:0000313" key="2">
    <source>
        <dbReference type="EMBL" id="SFA97478.1"/>
    </source>
</evidence>
<protein>
    <recommendedName>
        <fullName evidence="4">C1q domain-containing protein</fullName>
    </recommendedName>
</protein>
<accession>A0A1I0XB11</accession>
<dbReference type="RefSeq" id="WP_091474822.1">
    <property type="nucleotide sequence ID" value="NZ_FOJT01000003.1"/>
</dbReference>
<dbReference type="AlphaFoldDB" id="A0A1I0XB11"/>
<gene>
    <name evidence="2" type="ORF">SAMN05660845_1105</name>
</gene>
<dbReference type="OrthoDB" id="1430919at2"/>
<feature type="chain" id="PRO_5011766961" description="C1q domain-containing protein" evidence="1">
    <location>
        <begin position="27"/>
        <end position="272"/>
    </location>
</feature>
<reference evidence="3" key="1">
    <citation type="submission" date="2016-10" db="EMBL/GenBank/DDBJ databases">
        <authorList>
            <person name="Varghese N."/>
            <person name="Submissions S."/>
        </authorList>
    </citation>
    <scope>NUCLEOTIDE SEQUENCE [LARGE SCALE GENOMIC DNA]</scope>
    <source>
        <strain evidence="3">DSM 21789</strain>
    </source>
</reference>